<evidence type="ECO:0000313" key="3">
    <source>
        <dbReference type="Proteomes" id="UP000184447"/>
    </source>
</evidence>
<feature type="domain" description="DUF4325" evidence="1">
    <location>
        <begin position="19"/>
        <end position="80"/>
    </location>
</feature>
<keyword evidence="3" id="KW-1185">Reference proteome</keyword>
<dbReference type="AlphaFoldDB" id="A0A1M5RCY1"/>
<organism evidence="2 3">
    <name type="scientific">Clostridium grantii DSM 8605</name>
    <dbReference type="NCBI Taxonomy" id="1121316"/>
    <lineage>
        <taxon>Bacteria</taxon>
        <taxon>Bacillati</taxon>
        <taxon>Bacillota</taxon>
        <taxon>Clostridia</taxon>
        <taxon>Eubacteriales</taxon>
        <taxon>Clostridiaceae</taxon>
        <taxon>Clostridium</taxon>
    </lineage>
</organism>
<protein>
    <recommendedName>
        <fullName evidence="1">DUF4325 domain-containing protein</fullName>
    </recommendedName>
</protein>
<dbReference type="Proteomes" id="UP000184447">
    <property type="component" value="Unassembled WGS sequence"/>
</dbReference>
<dbReference type="InterPro" id="IPR025474">
    <property type="entry name" value="DUF4325"/>
</dbReference>
<dbReference type="STRING" id="1121316.SAMN02745207_00458"/>
<dbReference type="OrthoDB" id="1925978at2"/>
<name>A0A1M5RCY1_9CLOT</name>
<dbReference type="Pfam" id="PF14213">
    <property type="entry name" value="DUF4325"/>
    <property type="match status" value="1"/>
</dbReference>
<dbReference type="EMBL" id="FQXM01000003">
    <property type="protein sequence ID" value="SHH24058.1"/>
    <property type="molecule type" value="Genomic_DNA"/>
</dbReference>
<dbReference type="RefSeq" id="WP_073336593.1">
    <property type="nucleotide sequence ID" value="NZ_FQXM01000003.1"/>
</dbReference>
<sequence>MNLSIKEVIKSNSASDNDQGNIFFNKLKGLLEEQNNKIYIDFQGIDLVTTAFLNDAIGKIFLDYPFDEVKDKIKFRNIRDRDDLEMLKLVITNAIEMFDKINK</sequence>
<accession>A0A1M5RCY1</accession>
<reference evidence="2 3" key="1">
    <citation type="submission" date="2016-11" db="EMBL/GenBank/DDBJ databases">
        <authorList>
            <person name="Jaros S."/>
            <person name="Januszkiewicz K."/>
            <person name="Wedrychowicz H."/>
        </authorList>
    </citation>
    <scope>NUCLEOTIDE SEQUENCE [LARGE SCALE GENOMIC DNA]</scope>
    <source>
        <strain evidence="2 3">DSM 8605</strain>
    </source>
</reference>
<proteinExistence type="predicted"/>
<evidence type="ECO:0000259" key="1">
    <source>
        <dbReference type="Pfam" id="PF14213"/>
    </source>
</evidence>
<gene>
    <name evidence="2" type="ORF">SAMN02745207_00458</name>
</gene>
<evidence type="ECO:0000313" key="2">
    <source>
        <dbReference type="EMBL" id="SHH24058.1"/>
    </source>
</evidence>